<evidence type="ECO:0000313" key="2">
    <source>
        <dbReference type="EMBL" id="NDV62234.1"/>
    </source>
</evidence>
<name>A0A6B2M270_9BACT</name>
<accession>A0A6B2M270</accession>
<keyword evidence="2" id="KW-0808">Transferase</keyword>
<dbReference type="GO" id="GO:0016740">
    <property type="term" value="F:transferase activity"/>
    <property type="evidence" value="ECO:0007669"/>
    <property type="project" value="UniProtKB-KW"/>
</dbReference>
<gene>
    <name evidence="2" type="ORF">G0Q06_07225</name>
</gene>
<dbReference type="RefSeq" id="WP_163963954.1">
    <property type="nucleotide sequence ID" value="NZ_JAAGNX010000002.1"/>
</dbReference>
<dbReference type="Proteomes" id="UP000478417">
    <property type="component" value="Unassembled WGS sequence"/>
</dbReference>
<dbReference type="AlphaFoldDB" id="A0A6B2M270"/>
<dbReference type="CDD" id="cd00761">
    <property type="entry name" value="Glyco_tranf_GTA_type"/>
    <property type="match status" value="1"/>
</dbReference>
<protein>
    <submittedName>
        <fullName evidence="2">Glycosyltransferase family 2 protein</fullName>
    </submittedName>
</protein>
<dbReference type="PANTHER" id="PTHR43685">
    <property type="entry name" value="GLYCOSYLTRANSFERASE"/>
    <property type="match status" value="1"/>
</dbReference>
<dbReference type="InterPro" id="IPR001173">
    <property type="entry name" value="Glyco_trans_2-like"/>
</dbReference>
<dbReference type="SUPFAM" id="SSF53448">
    <property type="entry name" value="Nucleotide-diphospho-sugar transferases"/>
    <property type="match status" value="1"/>
</dbReference>
<reference evidence="2 3" key="1">
    <citation type="submission" date="2020-02" db="EMBL/GenBank/DDBJ databases">
        <title>Albibacoteraceae fam. nov., the first described family within the subdivision 4 Verrucomicrobia.</title>
        <authorList>
            <person name="Xi F."/>
        </authorList>
    </citation>
    <scope>NUCLEOTIDE SEQUENCE [LARGE SCALE GENOMIC DNA]</scope>
    <source>
        <strain evidence="2 3">CK1056</strain>
    </source>
</reference>
<dbReference type="Gene3D" id="3.90.550.10">
    <property type="entry name" value="Spore Coat Polysaccharide Biosynthesis Protein SpsA, Chain A"/>
    <property type="match status" value="1"/>
</dbReference>
<dbReference type="InterPro" id="IPR029044">
    <property type="entry name" value="Nucleotide-diphossugar_trans"/>
</dbReference>
<keyword evidence="3" id="KW-1185">Reference proteome</keyword>
<feature type="domain" description="Glycosyltransferase 2-like" evidence="1">
    <location>
        <begin position="7"/>
        <end position="173"/>
    </location>
</feature>
<sequence>MSKIGAIMRTKNRPVLLERAIRSVCEQTLGDWSLVIVNDGGDPEPVNRLIEALPAEKKSKVQCLHHPESVGMEAASNAGLNALDSKYALIHDDDDSLHPEFFARTSAYLDSPPHPSVKGVITHTERVIEAIEGDSVRQLRTFPYNDWLQHISLRRMLAENVFAPIAFLFDREACHEAGAFREDLPVLGDWDFNVRFLSRYEIGLIPEQLAYYHDRDHSGNGDYASSVQAKAHLHAFYDNLLRNEWLREDIKSGRTGTGVIANEALMLWDLAWDVKNEFKKRRFSLFKKK</sequence>
<dbReference type="Pfam" id="PF00535">
    <property type="entry name" value="Glycos_transf_2"/>
    <property type="match status" value="1"/>
</dbReference>
<comment type="caution">
    <text evidence="2">The sequence shown here is derived from an EMBL/GenBank/DDBJ whole genome shotgun (WGS) entry which is preliminary data.</text>
</comment>
<dbReference type="PANTHER" id="PTHR43685:SF11">
    <property type="entry name" value="GLYCOSYLTRANSFERASE TAGX-RELATED"/>
    <property type="match status" value="1"/>
</dbReference>
<organism evidence="2 3">
    <name type="scientific">Oceanipulchritudo coccoides</name>
    <dbReference type="NCBI Taxonomy" id="2706888"/>
    <lineage>
        <taxon>Bacteria</taxon>
        <taxon>Pseudomonadati</taxon>
        <taxon>Verrucomicrobiota</taxon>
        <taxon>Opitutia</taxon>
        <taxon>Puniceicoccales</taxon>
        <taxon>Oceanipulchritudinaceae</taxon>
        <taxon>Oceanipulchritudo</taxon>
    </lineage>
</organism>
<dbReference type="InterPro" id="IPR050834">
    <property type="entry name" value="Glycosyltransf_2"/>
</dbReference>
<evidence type="ECO:0000259" key="1">
    <source>
        <dbReference type="Pfam" id="PF00535"/>
    </source>
</evidence>
<dbReference type="EMBL" id="JAAGNX010000002">
    <property type="protein sequence ID" value="NDV62234.1"/>
    <property type="molecule type" value="Genomic_DNA"/>
</dbReference>
<proteinExistence type="predicted"/>
<evidence type="ECO:0000313" key="3">
    <source>
        <dbReference type="Proteomes" id="UP000478417"/>
    </source>
</evidence>